<evidence type="ECO:0000256" key="1">
    <source>
        <dbReference type="SAM" id="MobiDB-lite"/>
    </source>
</evidence>
<sequence>MFTQKLNASQSRSASVNSTVPAANEHIPGASAQVSLSTNQRCSLLGSFVCLCYEVGILSMRGGMGAKELKSKPHGGEEPEWGKTFIRGPGASGVEPRRISFWFAGALKRARCCCEGGERGGAKQTRGEQSCSPTVSPQPTLTQWQVVDLSSRPRGSWSGSFIEKLISAL</sequence>
<comment type="caution">
    <text evidence="2">The sequence shown here is derived from an EMBL/GenBank/DDBJ whole genome shotgun (WGS) entry which is preliminary data.</text>
</comment>
<dbReference type="EMBL" id="CADEAL010000335">
    <property type="protein sequence ID" value="CAB1418616.1"/>
    <property type="molecule type" value="Genomic_DNA"/>
</dbReference>
<dbReference type="Proteomes" id="UP001153269">
    <property type="component" value="Unassembled WGS sequence"/>
</dbReference>
<evidence type="ECO:0000313" key="2">
    <source>
        <dbReference type="EMBL" id="CAB1418616.1"/>
    </source>
</evidence>
<feature type="region of interest" description="Disordered" evidence="1">
    <location>
        <begin position="1"/>
        <end position="20"/>
    </location>
</feature>
<protein>
    <submittedName>
        <fullName evidence="2">Uncharacterized protein</fullName>
    </submittedName>
</protein>
<evidence type="ECO:0000313" key="3">
    <source>
        <dbReference type="Proteomes" id="UP001153269"/>
    </source>
</evidence>
<dbReference type="AlphaFoldDB" id="A0A9N7TUA2"/>
<keyword evidence="3" id="KW-1185">Reference proteome</keyword>
<gene>
    <name evidence="2" type="ORF">PLEPLA_LOCUS6442</name>
</gene>
<organism evidence="2 3">
    <name type="scientific">Pleuronectes platessa</name>
    <name type="common">European plaice</name>
    <dbReference type="NCBI Taxonomy" id="8262"/>
    <lineage>
        <taxon>Eukaryota</taxon>
        <taxon>Metazoa</taxon>
        <taxon>Chordata</taxon>
        <taxon>Craniata</taxon>
        <taxon>Vertebrata</taxon>
        <taxon>Euteleostomi</taxon>
        <taxon>Actinopterygii</taxon>
        <taxon>Neopterygii</taxon>
        <taxon>Teleostei</taxon>
        <taxon>Neoteleostei</taxon>
        <taxon>Acanthomorphata</taxon>
        <taxon>Carangaria</taxon>
        <taxon>Pleuronectiformes</taxon>
        <taxon>Pleuronectoidei</taxon>
        <taxon>Pleuronectidae</taxon>
        <taxon>Pleuronectes</taxon>
    </lineage>
</organism>
<reference evidence="2" key="1">
    <citation type="submission" date="2020-03" db="EMBL/GenBank/DDBJ databases">
        <authorList>
            <person name="Weist P."/>
        </authorList>
    </citation>
    <scope>NUCLEOTIDE SEQUENCE</scope>
</reference>
<proteinExistence type="predicted"/>
<name>A0A9N7TUA2_PLEPL</name>
<accession>A0A9N7TUA2</accession>